<accession>A0A9P6QGS9</accession>
<name>A0A9P6QGS9_9FUNG</name>
<protein>
    <submittedName>
        <fullName evidence="2">Uncharacterized protein</fullName>
    </submittedName>
</protein>
<reference evidence="2" key="1">
    <citation type="journal article" date="2020" name="Fungal Divers.">
        <title>Resolving the Mortierellaceae phylogeny through synthesis of multi-gene phylogenetics and phylogenomics.</title>
        <authorList>
            <person name="Vandepol N."/>
            <person name="Liber J."/>
            <person name="Desiro A."/>
            <person name="Na H."/>
            <person name="Kennedy M."/>
            <person name="Barry K."/>
            <person name="Grigoriev I.V."/>
            <person name="Miller A.N."/>
            <person name="O'Donnell K."/>
            <person name="Stajich J.E."/>
            <person name="Bonito G."/>
        </authorList>
    </citation>
    <scope>NUCLEOTIDE SEQUENCE</scope>
    <source>
        <strain evidence="2">BC1065</strain>
    </source>
</reference>
<evidence type="ECO:0000256" key="1">
    <source>
        <dbReference type="SAM" id="MobiDB-lite"/>
    </source>
</evidence>
<organism evidence="2 3">
    <name type="scientific">Actinomortierella ambigua</name>
    <dbReference type="NCBI Taxonomy" id="1343610"/>
    <lineage>
        <taxon>Eukaryota</taxon>
        <taxon>Fungi</taxon>
        <taxon>Fungi incertae sedis</taxon>
        <taxon>Mucoromycota</taxon>
        <taxon>Mortierellomycotina</taxon>
        <taxon>Mortierellomycetes</taxon>
        <taxon>Mortierellales</taxon>
        <taxon>Mortierellaceae</taxon>
        <taxon>Actinomortierella</taxon>
    </lineage>
</organism>
<comment type="caution">
    <text evidence="2">The sequence shown here is derived from an EMBL/GenBank/DDBJ whole genome shotgun (WGS) entry which is preliminary data.</text>
</comment>
<evidence type="ECO:0000313" key="3">
    <source>
        <dbReference type="Proteomes" id="UP000807716"/>
    </source>
</evidence>
<keyword evidence="3" id="KW-1185">Reference proteome</keyword>
<gene>
    <name evidence="2" type="ORF">DFQ27_007317</name>
</gene>
<feature type="region of interest" description="Disordered" evidence="1">
    <location>
        <begin position="38"/>
        <end position="92"/>
    </location>
</feature>
<dbReference type="AlphaFoldDB" id="A0A9P6QGS9"/>
<dbReference type="Proteomes" id="UP000807716">
    <property type="component" value="Unassembled WGS sequence"/>
</dbReference>
<evidence type="ECO:0000313" key="2">
    <source>
        <dbReference type="EMBL" id="KAG0268208.1"/>
    </source>
</evidence>
<dbReference type="EMBL" id="JAAAJB010000057">
    <property type="protein sequence ID" value="KAG0268208.1"/>
    <property type="molecule type" value="Genomic_DNA"/>
</dbReference>
<feature type="compositionally biased region" description="Low complexity" evidence="1">
    <location>
        <begin position="76"/>
        <end position="89"/>
    </location>
</feature>
<sequence>MPAITTNITAGAAAGAAAQVRVVPARHSRPRHVIYRTSDVPRARHELPAPIQHQHKRHDHRYVSSTSGAEGPLPPSSSSSSLSEKSLSSTGKTVKLVRRIRQIFSR</sequence>
<proteinExistence type="predicted"/>